<sequence length="270" mass="30176">MLAFFRFKQGKLPLPNIRYIGTAPANTIEVDVGHSIHAFPEGSSICKAVDSASLVNLTMSNLFQEKKDQLPINKRVVTLDSSIFNHPLRRDILHLCVVHHLDSLRQGLASTRARGEVRGSNHKIRPQKGSGRARLGDSRSPILRGGGVAFGPKQRDFSTRLNAKVIRMGMRVALTLKVREQRLGVVSSLTWFSRKTVVLKSRLQKLGWDTATLFVTGQTEVPANLRVAGHNIPGIDFKIVQDLKVYDLVKWRRVVLDTAALCTIERILKF</sequence>
<dbReference type="Proteomes" id="UP000008064">
    <property type="component" value="Unassembled WGS sequence"/>
</dbReference>
<evidence type="ECO:0000256" key="4">
    <source>
        <dbReference type="ARBA" id="ARBA00040565"/>
    </source>
</evidence>
<dbReference type="AlphaFoldDB" id="F8NE69"/>
<dbReference type="OrthoDB" id="275876at2759"/>
<dbReference type="InterPro" id="IPR023574">
    <property type="entry name" value="Ribosomal_uL4_dom_sf"/>
</dbReference>
<keyword evidence="3" id="KW-0687">Ribonucleoprotein</keyword>
<dbReference type="EMBL" id="GL945428">
    <property type="protein sequence ID" value="EGO30451.1"/>
    <property type="molecule type" value="Genomic_DNA"/>
</dbReference>
<dbReference type="GO" id="GO:1990904">
    <property type="term" value="C:ribonucleoprotein complex"/>
    <property type="evidence" value="ECO:0007669"/>
    <property type="project" value="UniProtKB-KW"/>
</dbReference>
<dbReference type="InterPro" id="IPR013005">
    <property type="entry name" value="Ribosomal_uL4-like"/>
</dbReference>
<dbReference type="Gene3D" id="3.40.1370.10">
    <property type="match status" value="1"/>
</dbReference>
<dbReference type="PANTHER" id="PTHR10746:SF6">
    <property type="entry name" value="LARGE RIBOSOMAL SUBUNIT PROTEIN UL4M"/>
    <property type="match status" value="1"/>
</dbReference>
<dbReference type="GO" id="GO:0006412">
    <property type="term" value="P:translation"/>
    <property type="evidence" value="ECO:0007669"/>
    <property type="project" value="InterPro"/>
</dbReference>
<proteinExistence type="inferred from homology"/>
<dbReference type="HOGENOM" id="CLU_041575_4_1_1"/>
<dbReference type="InterPro" id="IPR002136">
    <property type="entry name" value="Ribosomal_uL4"/>
</dbReference>
<organism>
    <name type="scientific">Serpula lacrymans var. lacrymans (strain S7.9)</name>
    <name type="common">Dry rot fungus</name>
    <dbReference type="NCBI Taxonomy" id="578457"/>
    <lineage>
        <taxon>Eukaryota</taxon>
        <taxon>Fungi</taxon>
        <taxon>Dikarya</taxon>
        <taxon>Basidiomycota</taxon>
        <taxon>Agaricomycotina</taxon>
        <taxon>Agaricomycetes</taxon>
        <taxon>Agaricomycetidae</taxon>
        <taxon>Boletales</taxon>
        <taxon>Coniophorineae</taxon>
        <taxon>Serpulaceae</taxon>
        <taxon>Serpula</taxon>
    </lineage>
</organism>
<dbReference type="HAMAP" id="MF_01328_B">
    <property type="entry name" value="Ribosomal_uL4_B"/>
    <property type="match status" value="1"/>
</dbReference>
<protein>
    <recommendedName>
        <fullName evidence="4">Large ribosomal subunit protein uL4m</fullName>
    </recommendedName>
</protein>
<evidence type="ECO:0000256" key="1">
    <source>
        <dbReference type="ARBA" id="ARBA00010528"/>
    </source>
</evidence>
<dbReference type="KEGG" id="sla:SERLADRAFT_454791"/>
<evidence type="ECO:0000256" key="5">
    <source>
        <dbReference type="SAM" id="MobiDB-lite"/>
    </source>
</evidence>
<accession>F8NE69</accession>
<evidence type="ECO:0000256" key="2">
    <source>
        <dbReference type="ARBA" id="ARBA00022980"/>
    </source>
</evidence>
<evidence type="ECO:0000313" key="6">
    <source>
        <dbReference type="EMBL" id="EGO30451.1"/>
    </source>
</evidence>
<gene>
    <name evidence="6" type="ORF">SERLADRAFT_454791</name>
</gene>
<keyword evidence="2" id="KW-0689">Ribosomal protein</keyword>
<feature type="region of interest" description="Disordered" evidence="5">
    <location>
        <begin position="115"/>
        <end position="137"/>
    </location>
</feature>
<dbReference type="RefSeq" id="XP_007312335.1">
    <property type="nucleotide sequence ID" value="XM_007312273.1"/>
</dbReference>
<reference evidence="6" key="1">
    <citation type="submission" date="2011-04" db="EMBL/GenBank/DDBJ databases">
        <title>Evolution of plant cell wall degrading machinery underlies the functional diversity of forest fungi.</title>
        <authorList>
            <consortium name="US DOE Joint Genome Institute (JGI-PGF)"/>
            <person name="Eastwood D.C."/>
            <person name="Floudas D."/>
            <person name="Binder M."/>
            <person name="Majcherczyk A."/>
            <person name="Schneider P."/>
            <person name="Aerts A."/>
            <person name="Asiegbu F.O."/>
            <person name="Baker S.E."/>
            <person name="Barry K."/>
            <person name="Bendiksby M."/>
            <person name="Blumentritt M."/>
            <person name="Coutinho P.M."/>
            <person name="Cullen D."/>
            <person name="Cullen D."/>
            <person name="Gathman A."/>
            <person name="Goodell B."/>
            <person name="Henrissat B."/>
            <person name="Ihrmark K."/>
            <person name="Kauserud H."/>
            <person name="Kohler A."/>
            <person name="LaButti K."/>
            <person name="Lapidus A."/>
            <person name="Lavin J.L."/>
            <person name="Lee Y.-H."/>
            <person name="Lindquist E."/>
            <person name="Lilly W."/>
            <person name="Lucas S."/>
            <person name="Morin E."/>
            <person name="Murat C."/>
            <person name="Oguiza J.A."/>
            <person name="Park J."/>
            <person name="Pisabarro A.G."/>
            <person name="Riley R."/>
            <person name="Rosling A."/>
            <person name="Salamov A."/>
            <person name="Schmidt O."/>
            <person name="Schmutz J."/>
            <person name="Skrede I."/>
            <person name="Stenlid J."/>
            <person name="Wiebenga A."/>
            <person name="Xie X."/>
            <person name="Kues U."/>
            <person name="Hibbett D.S."/>
            <person name="Hoffmeister D."/>
            <person name="Hogberg N."/>
            <person name="Martin F."/>
            <person name="Grigoriev I.V."/>
            <person name="Watkinson S.C."/>
        </authorList>
    </citation>
    <scope>NUCLEOTIDE SEQUENCE</scope>
    <source>
        <strain evidence="6">S7.9</strain>
    </source>
</reference>
<comment type="similarity">
    <text evidence="1">Belongs to the universal ribosomal protein uL4 family.</text>
</comment>
<dbReference type="GeneID" id="18817072"/>
<dbReference type="GO" id="GO:0003735">
    <property type="term" value="F:structural constituent of ribosome"/>
    <property type="evidence" value="ECO:0007669"/>
    <property type="project" value="InterPro"/>
</dbReference>
<dbReference type="SUPFAM" id="SSF52166">
    <property type="entry name" value="Ribosomal protein L4"/>
    <property type="match status" value="1"/>
</dbReference>
<dbReference type="GO" id="GO:0005840">
    <property type="term" value="C:ribosome"/>
    <property type="evidence" value="ECO:0007669"/>
    <property type="project" value="UniProtKB-KW"/>
</dbReference>
<evidence type="ECO:0000256" key="3">
    <source>
        <dbReference type="ARBA" id="ARBA00023274"/>
    </source>
</evidence>
<dbReference type="Pfam" id="PF00573">
    <property type="entry name" value="Ribosomal_L4"/>
    <property type="match status" value="1"/>
</dbReference>
<dbReference type="NCBIfam" id="TIGR03953">
    <property type="entry name" value="rplD_bact"/>
    <property type="match status" value="1"/>
</dbReference>
<name>F8NE69_SERL9</name>
<dbReference type="PANTHER" id="PTHR10746">
    <property type="entry name" value="50S RIBOSOMAL PROTEIN L4"/>
    <property type="match status" value="1"/>
</dbReference>